<dbReference type="PANTHER" id="PTHR35007:SF1">
    <property type="entry name" value="PILUS ASSEMBLY PROTEIN"/>
    <property type="match status" value="1"/>
</dbReference>
<dbReference type="Gene3D" id="1.20.81.30">
    <property type="entry name" value="Type II secretion system (T2SS), domain F"/>
    <property type="match status" value="1"/>
</dbReference>
<dbReference type="EMBL" id="JBEPLU010000001">
    <property type="protein sequence ID" value="MET3526218.1"/>
    <property type="molecule type" value="Genomic_DNA"/>
</dbReference>
<evidence type="ECO:0000313" key="8">
    <source>
        <dbReference type="EMBL" id="MET3526218.1"/>
    </source>
</evidence>
<feature type="domain" description="Type II secretion system protein GspF" evidence="7">
    <location>
        <begin position="158"/>
        <end position="282"/>
    </location>
</feature>
<dbReference type="PANTHER" id="PTHR35007">
    <property type="entry name" value="INTEGRAL MEMBRANE PROTEIN-RELATED"/>
    <property type="match status" value="1"/>
</dbReference>
<evidence type="ECO:0000256" key="3">
    <source>
        <dbReference type="ARBA" id="ARBA00022692"/>
    </source>
</evidence>
<evidence type="ECO:0000256" key="5">
    <source>
        <dbReference type="ARBA" id="ARBA00023136"/>
    </source>
</evidence>
<comment type="caution">
    <text evidence="8">The sequence shown here is derived from an EMBL/GenBank/DDBJ whole genome shotgun (WGS) entry which is preliminary data.</text>
</comment>
<dbReference type="Pfam" id="PF00482">
    <property type="entry name" value="T2SSF"/>
    <property type="match status" value="1"/>
</dbReference>
<name>A0ABV2EGR6_9CAUL</name>
<dbReference type="InterPro" id="IPR042094">
    <property type="entry name" value="T2SS_GspF_sf"/>
</dbReference>
<keyword evidence="5 6" id="KW-0472">Membrane</keyword>
<reference evidence="8 9" key="1">
    <citation type="submission" date="2024-06" db="EMBL/GenBank/DDBJ databases">
        <title>Genomic Encyclopedia of Type Strains, Phase IV (KMG-IV): sequencing the most valuable type-strain genomes for metagenomic binning, comparative biology and taxonomic classification.</title>
        <authorList>
            <person name="Goeker M."/>
        </authorList>
    </citation>
    <scope>NUCLEOTIDE SEQUENCE [LARGE SCALE GENOMIC DNA]</scope>
    <source>
        <strain evidence="8 9">DSM 17809</strain>
    </source>
</reference>
<keyword evidence="2" id="KW-1003">Cell membrane</keyword>
<accession>A0ABV2EGR6</accession>
<sequence length="325" mass="34568">MLLPLLAAFLGFVVVAGLGFALAGPSSTASAKTLKRAQSVTGRDAAREAVRRPGGAQEQRRKQIVQTLKEQDRAQKKARLSIAARLKQAGLEISVTVFWIASAGLAVVAFLIALVLRQPPLIGIGLAFAAGLGLPRWVLGFLTAGRVKKFTAAFPDALDIVVRGIKSGLPVHDSLRVIAKESPEPLAGQFNRLVESVGMGMSMDQALEKMHAEMPTSEVRFLAIVLGIQAKTGGNLAEALGNLSSVIRARKLMREKVKALAAEAVASASIIGSLPPLVALLLFITAPDYVRLLFTDPRGHILLGIGAVWMTCGILAMRKMINFKL</sequence>
<keyword evidence="3 6" id="KW-0812">Transmembrane</keyword>
<keyword evidence="9" id="KW-1185">Reference proteome</keyword>
<organism evidence="8 9">
    <name type="scientific">Phenylobacterium koreense</name>
    <dbReference type="NCBI Taxonomy" id="266125"/>
    <lineage>
        <taxon>Bacteria</taxon>
        <taxon>Pseudomonadati</taxon>
        <taxon>Pseudomonadota</taxon>
        <taxon>Alphaproteobacteria</taxon>
        <taxon>Caulobacterales</taxon>
        <taxon>Caulobacteraceae</taxon>
        <taxon>Phenylobacterium</taxon>
    </lineage>
</organism>
<evidence type="ECO:0000259" key="7">
    <source>
        <dbReference type="Pfam" id="PF00482"/>
    </source>
</evidence>
<feature type="transmembrane region" description="Helical" evidence="6">
    <location>
        <begin position="260"/>
        <end position="286"/>
    </location>
</feature>
<dbReference type="InterPro" id="IPR018076">
    <property type="entry name" value="T2SS_GspF_dom"/>
</dbReference>
<gene>
    <name evidence="8" type="ORF">ABID41_001313</name>
</gene>
<evidence type="ECO:0000256" key="6">
    <source>
        <dbReference type="SAM" id="Phobius"/>
    </source>
</evidence>
<comment type="subcellular location">
    <subcellularLocation>
        <location evidence="1">Cell membrane</location>
        <topology evidence="1">Multi-pass membrane protein</topology>
    </subcellularLocation>
</comment>
<feature type="transmembrane region" description="Helical" evidence="6">
    <location>
        <begin position="298"/>
        <end position="317"/>
    </location>
</feature>
<keyword evidence="4 6" id="KW-1133">Transmembrane helix</keyword>
<evidence type="ECO:0000256" key="1">
    <source>
        <dbReference type="ARBA" id="ARBA00004651"/>
    </source>
</evidence>
<feature type="transmembrane region" description="Helical" evidence="6">
    <location>
        <begin position="96"/>
        <end position="116"/>
    </location>
</feature>
<proteinExistence type="predicted"/>
<dbReference type="Proteomes" id="UP001549110">
    <property type="component" value="Unassembled WGS sequence"/>
</dbReference>
<evidence type="ECO:0000313" key="9">
    <source>
        <dbReference type="Proteomes" id="UP001549110"/>
    </source>
</evidence>
<protein>
    <submittedName>
        <fullName evidence="8">Tight adherence protein B</fullName>
    </submittedName>
</protein>
<evidence type="ECO:0000256" key="4">
    <source>
        <dbReference type="ARBA" id="ARBA00022989"/>
    </source>
</evidence>
<evidence type="ECO:0000256" key="2">
    <source>
        <dbReference type="ARBA" id="ARBA00022475"/>
    </source>
</evidence>